<dbReference type="Proteomes" id="UP001234178">
    <property type="component" value="Unassembled WGS sequence"/>
</dbReference>
<keyword evidence="2" id="KW-1185">Reference proteome</keyword>
<gene>
    <name evidence="1" type="ORF">OUZ56_012345</name>
</gene>
<sequence length="75" mass="7810">MGTFDEVNILSVFLTSTHQGNSSHISSSMTSSVTRPLADGLGHLVAPIFWRVVESSYVSNGGTPGDCGLEIAGRG</sequence>
<name>A0ABQ9Z2Q7_9CRUS</name>
<evidence type="ECO:0000313" key="2">
    <source>
        <dbReference type="Proteomes" id="UP001234178"/>
    </source>
</evidence>
<comment type="caution">
    <text evidence="1">The sequence shown here is derived from an EMBL/GenBank/DDBJ whole genome shotgun (WGS) entry which is preliminary data.</text>
</comment>
<reference evidence="1 2" key="1">
    <citation type="journal article" date="2023" name="Nucleic Acids Res.">
        <title>The hologenome of Daphnia magna reveals possible DNA methylation and microbiome-mediated evolution of the host genome.</title>
        <authorList>
            <person name="Chaturvedi A."/>
            <person name="Li X."/>
            <person name="Dhandapani V."/>
            <person name="Marshall H."/>
            <person name="Kissane S."/>
            <person name="Cuenca-Cambronero M."/>
            <person name="Asole G."/>
            <person name="Calvet F."/>
            <person name="Ruiz-Romero M."/>
            <person name="Marangio P."/>
            <person name="Guigo R."/>
            <person name="Rago D."/>
            <person name="Mirbahai L."/>
            <person name="Eastwood N."/>
            <person name="Colbourne J.K."/>
            <person name="Zhou J."/>
            <person name="Mallon E."/>
            <person name="Orsini L."/>
        </authorList>
    </citation>
    <scope>NUCLEOTIDE SEQUENCE [LARGE SCALE GENOMIC DNA]</scope>
    <source>
        <strain evidence="1">LRV0_1</strain>
    </source>
</reference>
<proteinExistence type="predicted"/>
<organism evidence="1 2">
    <name type="scientific">Daphnia magna</name>
    <dbReference type="NCBI Taxonomy" id="35525"/>
    <lineage>
        <taxon>Eukaryota</taxon>
        <taxon>Metazoa</taxon>
        <taxon>Ecdysozoa</taxon>
        <taxon>Arthropoda</taxon>
        <taxon>Crustacea</taxon>
        <taxon>Branchiopoda</taxon>
        <taxon>Diplostraca</taxon>
        <taxon>Cladocera</taxon>
        <taxon>Anomopoda</taxon>
        <taxon>Daphniidae</taxon>
        <taxon>Daphnia</taxon>
    </lineage>
</organism>
<accession>A0ABQ9Z2Q7</accession>
<dbReference type="EMBL" id="JAOYFB010000002">
    <property type="protein sequence ID" value="KAK4007185.1"/>
    <property type="molecule type" value="Genomic_DNA"/>
</dbReference>
<evidence type="ECO:0000313" key="1">
    <source>
        <dbReference type="EMBL" id="KAK4007185.1"/>
    </source>
</evidence>
<protein>
    <submittedName>
        <fullName evidence="1">Uncharacterized protein</fullName>
    </submittedName>
</protein>